<gene>
    <name evidence="2" type="ORF">FO442_00255</name>
</gene>
<dbReference type="Proteomes" id="UP000316008">
    <property type="component" value="Unassembled WGS sequence"/>
</dbReference>
<sequence>MQFFKRFLILGFILLSLHSFSQTKIAIIGGGMAGVSGAYFIFEMDSSAQIILFEKEEKLGGNAQTVTVKNKEGKLVNVDAGPQYFIEGPWDDYIAFLTKTLGKNPYEYETLRASLLIQREKEPNPLLVSPLGLKLRGEKLSKLVQFKRFNKEAYAIFKYPGAWDGITVETWVKGLDFEESYKNEIIYPFLAASLGTTVPEIKTTSAVDIVKLFAFRKPKANNQFKVMTDGMGTLIQRIGEKMNSNQVTIKCSSPVSKVVRSKEKWLVTYSYNGEEQTELFDFVVLATHADQAAKILKTEASLTEAIQSLKHLTYFEARIALHTDSTFVNKDKPAFLNIVTDSSNQLISNTMNLSMISKRLNGIYKSWLSKDAIEDLRKSGKLLHVTSFWHPLITTDFISQLEILHKQIAKVPSLYLSGGWSEGLETQNSAIISGKHAAEKYRTFLMNKK</sequence>
<dbReference type="InterPro" id="IPR002937">
    <property type="entry name" value="Amino_oxidase"/>
</dbReference>
<dbReference type="AlphaFoldDB" id="A0A556N5X8"/>
<dbReference type="EMBL" id="VLPL01000001">
    <property type="protein sequence ID" value="TSJ47594.1"/>
    <property type="molecule type" value="Genomic_DNA"/>
</dbReference>
<dbReference type="PANTHER" id="PTHR42923">
    <property type="entry name" value="PROTOPORPHYRINOGEN OXIDASE"/>
    <property type="match status" value="1"/>
</dbReference>
<proteinExistence type="predicted"/>
<evidence type="ECO:0000313" key="3">
    <source>
        <dbReference type="Proteomes" id="UP000316008"/>
    </source>
</evidence>
<protein>
    <recommendedName>
        <fullName evidence="1">Amine oxidase domain-containing protein</fullName>
    </recommendedName>
</protein>
<dbReference type="PANTHER" id="PTHR42923:SF3">
    <property type="entry name" value="PROTOPORPHYRINOGEN OXIDASE"/>
    <property type="match status" value="1"/>
</dbReference>
<keyword evidence="3" id="KW-1185">Reference proteome</keyword>
<dbReference type="GO" id="GO:0016491">
    <property type="term" value="F:oxidoreductase activity"/>
    <property type="evidence" value="ECO:0007669"/>
    <property type="project" value="InterPro"/>
</dbReference>
<organism evidence="2 3">
    <name type="scientific">Fluviicola chungangensis</name>
    <dbReference type="NCBI Taxonomy" id="2597671"/>
    <lineage>
        <taxon>Bacteria</taxon>
        <taxon>Pseudomonadati</taxon>
        <taxon>Bacteroidota</taxon>
        <taxon>Flavobacteriia</taxon>
        <taxon>Flavobacteriales</taxon>
        <taxon>Crocinitomicaceae</taxon>
        <taxon>Fluviicola</taxon>
    </lineage>
</organism>
<dbReference type="Gene3D" id="3.50.50.60">
    <property type="entry name" value="FAD/NAD(P)-binding domain"/>
    <property type="match status" value="2"/>
</dbReference>
<dbReference type="InterPro" id="IPR050464">
    <property type="entry name" value="Zeta_carotene_desat/Oxidored"/>
</dbReference>
<accession>A0A556N5X8</accession>
<comment type="caution">
    <text evidence="2">The sequence shown here is derived from an EMBL/GenBank/DDBJ whole genome shotgun (WGS) entry which is preliminary data.</text>
</comment>
<name>A0A556N5X8_9FLAO</name>
<evidence type="ECO:0000313" key="2">
    <source>
        <dbReference type="EMBL" id="TSJ47594.1"/>
    </source>
</evidence>
<dbReference type="SUPFAM" id="SSF51905">
    <property type="entry name" value="FAD/NAD(P)-binding domain"/>
    <property type="match status" value="1"/>
</dbReference>
<dbReference type="OrthoDB" id="56323at2"/>
<dbReference type="RefSeq" id="WP_144331130.1">
    <property type="nucleotide sequence ID" value="NZ_VLPL01000001.1"/>
</dbReference>
<evidence type="ECO:0000259" key="1">
    <source>
        <dbReference type="Pfam" id="PF01593"/>
    </source>
</evidence>
<reference evidence="2 3" key="1">
    <citation type="submission" date="2019-07" db="EMBL/GenBank/DDBJ databases">
        <authorList>
            <person name="Huq M.A."/>
        </authorList>
    </citation>
    <scope>NUCLEOTIDE SEQUENCE [LARGE SCALE GENOMIC DNA]</scope>
    <source>
        <strain evidence="2 3">MAH-3</strain>
    </source>
</reference>
<feature type="domain" description="Amine oxidase" evidence="1">
    <location>
        <begin position="48"/>
        <end position="439"/>
    </location>
</feature>
<dbReference type="Pfam" id="PF01593">
    <property type="entry name" value="Amino_oxidase"/>
    <property type="match status" value="1"/>
</dbReference>
<dbReference type="InterPro" id="IPR036188">
    <property type="entry name" value="FAD/NAD-bd_sf"/>
</dbReference>